<comment type="similarity">
    <text evidence="1">Belongs to the N(4)/N(6)-methyltransferase family.</text>
</comment>
<dbReference type="Gene3D" id="1.10.1020.10">
    <property type="entry name" value="Adenine-specific Methyltransferase, Domain 2"/>
    <property type="match status" value="1"/>
</dbReference>
<dbReference type="AlphaFoldDB" id="A0A6N2SBD3"/>
<dbReference type="GO" id="GO:0009307">
    <property type="term" value="P:DNA restriction-modification system"/>
    <property type="evidence" value="ECO:0007669"/>
    <property type="project" value="InterPro"/>
</dbReference>
<dbReference type="PANTHER" id="PTHR30481:SF2">
    <property type="entry name" value="SITE-SPECIFIC DNA-METHYLTRANSFERASE (ADENINE-SPECIFIC)"/>
    <property type="match status" value="1"/>
</dbReference>
<dbReference type="GO" id="GO:0043565">
    <property type="term" value="F:sequence-specific DNA binding"/>
    <property type="evidence" value="ECO:0007669"/>
    <property type="project" value="TreeGrafter"/>
</dbReference>
<dbReference type="GO" id="GO:1904047">
    <property type="term" value="F:S-adenosyl-L-methionine binding"/>
    <property type="evidence" value="ECO:0007669"/>
    <property type="project" value="TreeGrafter"/>
</dbReference>
<comment type="catalytic activity">
    <reaction evidence="6">
        <text>a 2'-deoxyadenosine in DNA + S-adenosyl-L-methionine = an N(6)-methyl-2'-deoxyadenosine in DNA + S-adenosyl-L-homocysteine + H(+)</text>
        <dbReference type="Rhea" id="RHEA:15197"/>
        <dbReference type="Rhea" id="RHEA-COMP:12418"/>
        <dbReference type="Rhea" id="RHEA-COMP:12419"/>
        <dbReference type="ChEBI" id="CHEBI:15378"/>
        <dbReference type="ChEBI" id="CHEBI:57856"/>
        <dbReference type="ChEBI" id="CHEBI:59789"/>
        <dbReference type="ChEBI" id="CHEBI:90615"/>
        <dbReference type="ChEBI" id="CHEBI:90616"/>
        <dbReference type="EC" id="2.1.1.72"/>
    </reaction>
</comment>
<dbReference type="EC" id="2.1.1.72" evidence="2"/>
<dbReference type="GO" id="GO:0006298">
    <property type="term" value="P:mismatch repair"/>
    <property type="evidence" value="ECO:0007669"/>
    <property type="project" value="TreeGrafter"/>
</dbReference>
<evidence type="ECO:0000313" key="7">
    <source>
        <dbReference type="EMBL" id="VYS90687.1"/>
    </source>
</evidence>
<dbReference type="InterPro" id="IPR012327">
    <property type="entry name" value="MeTrfase_D12"/>
</dbReference>
<dbReference type="Gene3D" id="3.40.50.150">
    <property type="entry name" value="Vaccinia Virus protein VP39"/>
    <property type="match status" value="1"/>
</dbReference>
<keyword evidence="4 7" id="KW-0808">Transferase</keyword>
<keyword evidence="3 7" id="KW-0489">Methyltransferase</keyword>
<accession>A0A6N2SBD3</accession>
<evidence type="ECO:0000256" key="6">
    <source>
        <dbReference type="ARBA" id="ARBA00047942"/>
    </source>
</evidence>
<evidence type="ECO:0000256" key="1">
    <source>
        <dbReference type="ARBA" id="ARBA00006594"/>
    </source>
</evidence>
<dbReference type="PRINTS" id="PR00505">
    <property type="entry name" value="D12N6MTFRASE"/>
</dbReference>
<dbReference type="EMBL" id="CACRSX010000018">
    <property type="protein sequence ID" value="VYS90687.1"/>
    <property type="molecule type" value="Genomic_DNA"/>
</dbReference>
<dbReference type="SUPFAM" id="SSF53335">
    <property type="entry name" value="S-adenosyl-L-methionine-dependent methyltransferases"/>
    <property type="match status" value="1"/>
</dbReference>
<dbReference type="PANTHER" id="PTHR30481">
    <property type="entry name" value="DNA ADENINE METHYLASE"/>
    <property type="match status" value="1"/>
</dbReference>
<dbReference type="RefSeq" id="WP_156723090.1">
    <property type="nucleotide sequence ID" value="NZ_CACRSX010000018.1"/>
</dbReference>
<name>A0A6N2SBD3_ANAHA</name>
<dbReference type="Pfam" id="PF02086">
    <property type="entry name" value="MethyltransfD12"/>
    <property type="match status" value="1"/>
</dbReference>
<evidence type="ECO:0000256" key="3">
    <source>
        <dbReference type="ARBA" id="ARBA00022603"/>
    </source>
</evidence>
<dbReference type="GO" id="GO:0032259">
    <property type="term" value="P:methylation"/>
    <property type="evidence" value="ECO:0007669"/>
    <property type="project" value="UniProtKB-KW"/>
</dbReference>
<keyword evidence="5" id="KW-0949">S-adenosyl-L-methionine</keyword>
<gene>
    <name evidence="7" type="ORF">AHLFYP4_00857</name>
</gene>
<dbReference type="InterPro" id="IPR029063">
    <property type="entry name" value="SAM-dependent_MTases_sf"/>
</dbReference>
<dbReference type="GO" id="GO:0009007">
    <property type="term" value="F:site-specific DNA-methyltransferase (adenine-specific) activity"/>
    <property type="evidence" value="ECO:0007669"/>
    <property type="project" value="UniProtKB-EC"/>
</dbReference>
<organism evidence="7">
    <name type="scientific">Anaerostipes hadrus</name>
    <dbReference type="NCBI Taxonomy" id="649756"/>
    <lineage>
        <taxon>Bacteria</taxon>
        <taxon>Bacillati</taxon>
        <taxon>Bacillota</taxon>
        <taxon>Clostridia</taxon>
        <taxon>Lachnospirales</taxon>
        <taxon>Lachnospiraceae</taxon>
        <taxon>Anaerostipes</taxon>
    </lineage>
</organism>
<dbReference type="InterPro" id="IPR023095">
    <property type="entry name" value="Ade_MeTrfase_dom_2"/>
</dbReference>
<evidence type="ECO:0000256" key="5">
    <source>
        <dbReference type="ARBA" id="ARBA00022691"/>
    </source>
</evidence>
<proteinExistence type="inferred from homology"/>
<evidence type="ECO:0000256" key="2">
    <source>
        <dbReference type="ARBA" id="ARBA00011900"/>
    </source>
</evidence>
<reference evidence="7" key="1">
    <citation type="submission" date="2019-11" db="EMBL/GenBank/DDBJ databases">
        <authorList>
            <person name="Feng L."/>
        </authorList>
    </citation>
    <scope>NUCLEOTIDE SEQUENCE</scope>
    <source>
        <strain evidence="7">AhadrusLFYP4</strain>
    </source>
</reference>
<evidence type="ECO:0000256" key="4">
    <source>
        <dbReference type="ARBA" id="ARBA00022679"/>
    </source>
</evidence>
<protein>
    <recommendedName>
        <fullName evidence="2">site-specific DNA-methyltransferase (adenine-specific)</fullName>
        <ecNumber evidence="2">2.1.1.72</ecNumber>
    </recommendedName>
</protein>
<sequence>MSKKCEYCGYDGDGFEEGEFGFWCPDCQGFLYKEGKEDYSQTDIILEKPVSDHRPIIQKSKLKKQLSPLRYPGGKSKMIDHLLPYLKGKKYFVEAFCGGASFGLSLLESGMIEKLILNDLDPNVYAFWNMVCSDHYKELIQRIKEYQPSRESYFLYQKRMLKANISEVDRAFYFLVINRCSFSGIQTANPKSNMEDRWLPDTLIKRIEKIHSMSDRIEVTNKNAMELIEEMYWSPDNCIFIDPPYIEKGDCLYPVKFHLHQELAALITELLREFPGCADILLTYDDQKILHELYDQNHIGIHMIGRKYSCSR</sequence>